<evidence type="ECO:0000256" key="2">
    <source>
        <dbReference type="ARBA" id="ARBA00005896"/>
    </source>
</evidence>
<evidence type="ECO:0000256" key="3">
    <source>
        <dbReference type="ARBA" id="ARBA00022723"/>
    </source>
</evidence>
<evidence type="ECO:0000256" key="4">
    <source>
        <dbReference type="ARBA" id="ARBA00022964"/>
    </source>
</evidence>
<keyword evidence="6" id="KW-0408">Iron</keyword>
<accession>A0A0J9XFF3</accession>
<evidence type="ECO:0000313" key="8">
    <source>
        <dbReference type="EMBL" id="CDO56005.1"/>
    </source>
</evidence>
<sequence>MTSDLHDTRESNDGIDLDGINQISNLVIEGETDYSSLFYTNLEQKLRDEFYPYDYLRPVHPTTPITWDDLEPFEHHDKALLADPTNNYKNLFRSAVSVKHLTSKIGTEVVGVNLADLDDVQRNELALLIARRVVVFFRHQTEVDPYKLLDLGRYYGRLHKHPNGPLVKAYQHDLEEVLPIWSCGFKDPYERIAPEKLWHSDISFEAQPPCYTFLKMLQATNSGGDTLWTSGYAIYDMLSPGLQQYLENLTASHSSFEQAQESLRNNNKPRRPPIETVHPVIRTHPVTGWKSVYVNPTFTKSIVGVPKTESDAILAYLFSLITSTHEAMVRFRWETDDIAIWDNRASIHFGSFGYFPERRHAIRVTPQAEAPYFDPKGTSQQAEIDKRIQQQIGQNDTN</sequence>
<dbReference type="GO" id="GO:0005737">
    <property type="term" value="C:cytoplasm"/>
    <property type="evidence" value="ECO:0007669"/>
    <property type="project" value="TreeGrafter"/>
</dbReference>
<dbReference type="Pfam" id="PF02668">
    <property type="entry name" value="TauD"/>
    <property type="match status" value="1"/>
</dbReference>
<keyword evidence="5" id="KW-0560">Oxidoreductase</keyword>
<feature type="domain" description="TauD/TfdA-like" evidence="7">
    <location>
        <begin position="98"/>
        <end position="365"/>
    </location>
</feature>
<proteinExistence type="inferred from homology"/>
<dbReference type="STRING" id="1173061.A0A0J9XFF3"/>
<dbReference type="InterPro" id="IPR042098">
    <property type="entry name" value="TauD-like_sf"/>
</dbReference>
<evidence type="ECO:0000256" key="5">
    <source>
        <dbReference type="ARBA" id="ARBA00023002"/>
    </source>
</evidence>
<dbReference type="AlphaFoldDB" id="A0A0J9XFF3"/>
<dbReference type="PANTHER" id="PTHR30468">
    <property type="entry name" value="ALPHA-KETOGLUTARATE-DEPENDENT SULFONATE DIOXYGENASE"/>
    <property type="match status" value="1"/>
</dbReference>
<comment type="similarity">
    <text evidence="2">Belongs to the TfdA dioxygenase family.</text>
</comment>
<dbReference type="Gene3D" id="3.60.130.10">
    <property type="entry name" value="Clavaminate synthase-like"/>
    <property type="match status" value="1"/>
</dbReference>
<keyword evidence="4 8" id="KW-0223">Dioxygenase</keyword>
<comment type="cofactor">
    <cofactor evidence="1">
        <name>Fe(2+)</name>
        <dbReference type="ChEBI" id="CHEBI:29033"/>
    </cofactor>
</comment>
<dbReference type="InterPro" id="IPR003819">
    <property type="entry name" value="TauD/TfdA-like"/>
</dbReference>
<evidence type="ECO:0000313" key="9">
    <source>
        <dbReference type="Proteomes" id="UP000242525"/>
    </source>
</evidence>
<dbReference type="OrthoDB" id="10257314at2759"/>
<dbReference type="Proteomes" id="UP000242525">
    <property type="component" value="Unassembled WGS sequence"/>
</dbReference>
<keyword evidence="9" id="KW-1185">Reference proteome</keyword>
<name>A0A0J9XFF3_GEOCN</name>
<dbReference type="PANTHER" id="PTHR30468:SF29">
    <property type="entry name" value="FAMILY TAURINE DIOXYGENASE, PUTATIVE-RELATED"/>
    <property type="match status" value="1"/>
</dbReference>
<organism evidence="8 9">
    <name type="scientific">Geotrichum candidum</name>
    <name type="common">Oospora lactis</name>
    <name type="synonym">Dipodascus geotrichum</name>
    <dbReference type="NCBI Taxonomy" id="1173061"/>
    <lineage>
        <taxon>Eukaryota</taxon>
        <taxon>Fungi</taxon>
        <taxon>Dikarya</taxon>
        <taxon>Ascomycota</taxon>
        <taxon>Saccharomycotina</taxon>
        <taxon>Dipodascomycetes</taxon>
        <taxon>Dipodascales</taxon>
        <taxon>Dipodascaceae</taxon>
        <taxon>Geotrichum</taxon>
    </lineage>
</organism>
<evidence type="ECO:0000256" key="6">
    <source>
        <dbReference type="ARBA" id="ARBA00023004"/>
    </source>
</evidence>
<dbReference type="EMBL" id="CCBN010000013">
    <property type="protein sequence ID" value="CDO56005.1"/>
    <property type="molecule type" value="Genomic_DNA"/>
</dbReference>
<dbReference type="FunFam" id="3.60.130.10:FF:000003">
    <property type="entry name" value="Alpha-ketoglutarate-dependent taurine dioxygenase"/>
    <property type="match status" value="1"/>
</dbReference>
<dbReference type="SUPFAM" id="SSF51197">
    <property type="entry name" value="Clavaminate synthase-like"/>
    <property type="match status" value="1"/>
</dbReference>
<evidence type="ECO:0000259" key="7">
    <source>
        <dbReference type="Pfam" id="PF02668"/>
    </source>
</evidence>
<evidence type="ECO:0000256" key="1">
    <source>
        <dbReference type="ARBA" id="ARBA00001954"/>
    </source>
</evidence>
<gene>
    <name evidence="8" type="ORF">BN980_GECA13s01478g</name>
</gene>
<comment type="caution">
    <text evidence="8">The sequence shown here is derived from an EMBL/GenBank/DDBJ whole genome shotgun (WGS) entry which is preliminary data.</text>
</comment>
<dbReference type="GO" id="GO:0046872">
    <property type="term" value="F:metal ion binding"/>
    <property type="evidence" value="ECO:0007669"/>
    <property type="project" value="UniProtKB-KW"/>
</dbReference>
<dbReference type="GO" id="GO:0016706">
    <property type="term" value="F:2-oxoglutarate-dependent dioxygenase activity"/>
    <property type="evidence" value="ECO:0007669"/>
    <property type="project" value="TreeGrafter"/>
</dbReference>
<reference evidence="8" key="1">
    <citation type="submission" date="2014-03" db="EMBL/GenBank/DDBJ databases">
        <authorList>
            <person name="Casaregola S."/>
        </authorList>
    </citation>
    <scope>NUCLEOTIDE SEQUENCE [LARGE SCALE GENOMIC DNA]</scope>
    <source>
        <strain evidence="8">CLIB 918</strain>
    </source>
</reference>
<dbReference type="InterPro" id="IPR051323">
    <property type="entry name" value="AtsK-like"/>
</dbReference>
<protein>
    <submittedName>
        <fullName evidence="8">Similar to Saccharomyces cerevisiae YLL057C JLP1 Fe(II)-dependent sulfonate/alpha-ketoglutarate dioxygenase</fullName>
    </submittedName>
</protein>
<keyword evidence="3" id="KW-0479">Metal-binding</keyword>